<keyword evidence="4 5" id="KW-0440">LIM domain</keyword>
<organism evidence="8 9">
    <name type="scientific">Lingula anatina</name>
    <name type="common">Brachiopod</name>
    <name type="synonym">Lingula unguis</name>
    <dbReference type="NCBI Taxonomy" id="7574"/>
    <lineage>
        <taxon>Eukaryota</taxon>
        <taxon>Metazoa</taxon>
        <taxon>Spiralia</taxon>
        <taxon>Lophotrochozoa</taxon>
        <taxon>Brachiopoda</taxon>
        <taxon>Linguliformea</taxon>
        <taxon>Lingulata</taxon>
        <taxon>Lingulida</taxon>
        <taxon>Linguloidea</taxon>
        <taxon>Lingulidae</taxon>
        <taxon>Lingula</taxon>
    </lineage>
</organism>
<dbReference type="PROSITE" id="PS50023">
    <property type="entry name" value="LIM_DOMAIN_2"/>
    <property type="match status" value="3"/>
</dbReference>
<gene>
    <name evidence="9" type="primary">LOC106169098</name>
</gene>
<feature type="compositionally biased region" description="Polar residues" evidence="6">
    <location>
        <begin position="178"/>
        <end position="187"/>
    </location>
</feature>
<keyword evidence="8" id="KW-1185">Reference proteome</keyword>
<evidence type="ECO:0000256" key="2">
    <source>
        <dbReference type="ARBA" id="ARBA00022737"/>
    </source>
</evidence>
<keyword evidence="1 5" id="KW-0479">Metal-binding</keyword>
<protein>
    <submittedName>
        <fullName evidence="9">LIM domain-containing protein jub</fullName>
    </submittedName>
</protein>
<feature type="region of interest" description="Disordered" evidence="6">
    <location>
        <begin position="847"/>
        <end position="1009"/>
    </location>
</feature>
<evidence type="ECO:0000256" key="5">
    <source>
        <dbReference type="PROSITE-ProRule" id="PRU00125"/>
    </source>
</evidence>
<dbReference type="AlphaFoldDB" id="A0A1S3J0D3"/>
<dbReference type="GO" id="GO:0003714">
    <property type="term" value="F:transcription corepressor activity"/>
    <property type="evidence" value="ECO:0007669"/>
    <property type="project" value="TreeGrafter"/>
</dbReference>
<dbReference type="STRING" id="7574.A0A1S3J0D3"/>
<feature type="compositionally biased region" description="Polar residues" evidence="6">
    <location>
        <begin position="847"/>
        <end position="875"/>
    </location>
</feature>
<evidence type="ECO:0000256" key="4">
    <source>
        <dbReference type="ARBA" id="ARBA00023038"/>
    </source>
</evidence>
<keyword evidence="2" id="KW-0677">Repeat</keyword>
<feature type="compositionally biased region" description="Low complexity" evidence="6">
    <location>
        <begin position="502"/>
        <end position="516"/>
    </location>
</feature>
<dbReference type="CDD" id="cd09352">
    <property type="entry name" value="LIM1_Ajuba_like"/>
    <property type="match status" value="1"/>
</dbReference>
<evidence type="ECO:0000256" key="1">
    <source>
        <dbReference type="ARBA" id="ARBA00022723"/>
    </source>
</evidence>
<keyword evidence="3 5" id="KW-0862">Zinc</keyword>
<dbReference type="InParanoid" id="A0A1S3J0D3"/>
<dbReference type="GO" id="GO:0005634">
    <property type="term" value="C:nucleus"/>
    <property type="evidence" value="ECO:0007669"/>
    <property type="project" value="TreeGrafter"/>
</dbReference>
<evidence type="ECO:0000259" key="7">
    <source>
        <dbReference type="PROSITE" id="PS50023"/>
    </source>
</evidence>
<dbReference type="Proteomes" id="UP000085678">
    <property type="component" value="Unplaced"/>
</dbReference>
<dbReference type="Pfam" id="PF00412">
    <property type="entry name" value="LIM"/>
    <property type="match status" value="3"/>
</dbReference>
<feature type="region of interest" description="Disordered" evidence="6">
    <location>
        <begin position="308"/>
        <end position="374"/>
    </location>
</feature>
<dbReference type="GO" id="GO:0000932">
    <property type="term" value="C:P-body"/>
    <property type="evidence" value="ECO:0007669"/>
    <property type="project" value="TreeGrafter"/>
</dbReference>
<feature type="compositionally biased region" description="Polar residues" evidence="6">
    <location>
        <begin position="193"/>
        <end position="206"/>
    </location>
</feature>
<dbReference type="OrthoDB" id="25414at2759"/>
<feature type="domain" description="LIM zinc-binding" evidence="7">
    <location>
        <begin position="625"/>
        <end position="686"/>
    </location>
</feature>
<feature type="region of interest" description="Disordered" evidence="6">
    <location>
        <begin position="566"/>
        <end position="598"/>
    </location>
</feature>
<dbReference type="InterPro" id="IPR047248">
    <property type="entry name" value="Ajuba-like_LIM3"/>
</dbReference>
<dbReference type="PANTHER" id="PTHR24219">
    <property type="entry name" value="LIM DOMAIN-CONTAINING PROTEIN JUB"/>
    <property type="match status" value="1"/>
</dbReference>
<evidence type="ECO:0000313" key="8">
    <source>
        <dbReference type="Proteomes" id="UP000085678"/>
    </source>
</evidence>
<dbReference type="FunFam" id="2.10.110.10:FF:000037">
    <property type="entry name" value="LIM domain-containing protein 1"/>
    <property type="match status" value="1"/>
</dbReference>
<dbReference type="InterPro" id="IPR047245">
    <property type="entry name" value="Ajuba-like_LIM1"/>
</dbReference>
<feature type="compositionally biased region" description="Low complexity" evidence="6">
    <location>
        <begin position="244"/>
        <end position="254"/>
    </location>
</feature>
<name>A0A1S3J0D3_LINAN</name>
<evidence type="ECO:0000256" key="6">
    <source>
        <dbReference type="SAM" id="MobiDB-lite"/>
    </source>
</evidence>
<dbReference type="GO" id="GO:0007010">
    <property type="term" value="P:cytoskeleton organization"/>
    <property type="evidence" value="ECO:0007669"/>
    <property type="project" value="TreeGrafter"/>
</dbReference>
<feature type="compositionally biased region" description="Gly residues" evidence="6">
    <location>
        <begin position="209"/>
        <end position="220"/>
    </location>
</feature>
<feature type="compositionally biased region" description="Pro residues" evidence="6">
    <location>
        <begin position="945"/>
        <end position="954"/>
    </location>
</feature>
<dbReference type="GO" id="GO:0046872">
    <property type="term" value="F:metal ion binding"/>
    <property type="evidence" value="ECO:0007669"/>
    <property type="project" value="UniProtKB-KW"/>
</dbReference>
<feature type="compositionally biased region" description="Polar residues" evidence="6">
    <location>
        <begin position="980"/>
        <end position="995"/>
    </location>
</feature>
<dbReference type="PROSITE" id="PS00478">
    <property type="entry name" value="LIM_DOMAIN_1"/>
    <property type="match status" value="1"/>
</dbReference>
<dbReference type="RefSeq" id="XP_013403905.1">
    <property type="nucleotide sequence ID" value="XM_013548451.1"/>
</dbReference>
<dbReference type="PANTHER" id="PTHR24219:SF4">
    <property type="entry name" value="LIM DOMAIN-CONTAINING PROTEIN JUB"/>
    <property type="match status" value="1"/>
</dbReference>
<feature type="domain" description="LIM zinc-binding" evidence="7">
    <location>
        <begin position="690"/>
        <end position="750"/>
    </location>
</feature>
<feature type="domain" description="LIM zinc-binding" evidence="7">
    <location>
        <begin position="753"/>
        <end position="819"/>
    </location>
</feature>
<dbReference type="GO" id="GO:0005912">
    <property type="term" value="C:adherens junction"/>
    <property type="evidence" value="ECO:0007669"/>
    <property type="project" value="TreeGrafter"/>
</dbReference>
<feature type="compositionally biased region" description="Basic and acidic residues" evidence="6">
    <location>
        <begin position="956"/>
        <end position="971"/>
    </location>
</feature>
<dbReference type="KEGG" id="lak:106169098"/>
<feature type="region of interest" description="Disordered" evidence="6">
    <location>
        <begin position="168"/>
        <end position="187"/>
    </location>
</feature>
<accession>A0A1S3J0D3</accession>
<feature type="region of interest" description="Disordered" evidence="6">
    <location>
        <begin position="193"/>
        <end position="268"/>
    </location>
</feature>
<dbReference type="SMART" id="SM00132">
    <property type="entry name" value="LIM"/>
    <property type="match status" value="3"/>
</dbReference>
<dbReference type="InterPro" id="IPR047172">
    <property type="entry name" value="Ajuba-like"/>
</dbReference>
<dbReference type="CDD" id="cd09438">
    <property type="entry name" value="LIM3_Ajuba_like"/>
    <property type="match status" value="1"/>
</dbReference>
<dbReference type="CDD" id="cd09355">
    <property type="entry name" value="LIM2_Ajuba_like"/>
    <property type="match status" value="1"/>
</dbReference>
<dbReference type="SUPFAM" id="SSF57716">
    <property type="entry name" value="Glucocorticoid receptor-like (DNA-binding domain)"/>
    <property type="match status" value="2"/>
</dbReference>
<feature type="compositionally biased region" description="Polar residues" evidence="6">
    <location>
        <begin position="914"/>
        <end position="929"/>
    </location>
</feature>
<dbReference type="GO" id="GO:0005667">
    <property type="term" value="C:transcription regulator complex"/>
    <property type="evidence" value="ECO:0007669"/>
    <property type="project" value="TreeGrafter"/>
</dbReference>
<dbReference type="InterPro" id="IPR001781">
    <property type="entry name" value="Znf_LIM"/>
</dbReference>
<dbReference type="InterPro" id="IPR047247">
    <property type="entry name" value="Ajuba-like_LIM2"/>
</dbReference>
<feature type="region of interest" description="Disordered" evidence="6">
    <location>
        <begin position="498"/>
        <end position="533"/>
    </location>
</feature>
<feature type="compositionally biased region" description="Basic residues" evidence="6">
    <location>
        <begin position="361"/>
        <end position="374"/>
    </location>
</feature>
<dbReference type="FunFam" id="2.10.110.10:FF:000028">
    <property type="entry name" value="LIM domain-containing protein 1"/>
    <property type="match status" value="1"/>
</dbReference>
<dbReference type="GO" id="GO:0035331">
    <property type="term" value="P:negative regulation of hippo signaling"/>
    <property type="evidence" value="ECO:0007669"/>
    <property type="project" value="TreeGrafter"/>
</dbReference>
<evidence type="ECO:0000313" key="9">
    <source>
        <dbReference type="RefSeq" id="XP_013403905.1"/>
    </source>
</evidence>
<dbReference type="GO" id="GO:0001666">
    <property type="term" value="P:response to hypoxia"/>
    <property type="evidence" value="ECO:0007669"/>
    <property type="project" value="TreeGrafter"/>
</dbReference>
<evidence type="ECO:0000256" key="3">
    <source>
        <dbReference type="ARBA" id="ARBA00022833"/>
    </source>
</evidence>
<dbReference type="Gene3D" id="2.10.110.10">
    <property type="entry name" value="Cysteine Rich Protein"/>
    <property type="match status" value="3"/>
</dbReference>
<reference evidence="9" key="1">
    <citation type="submission" date="2025-08" db="UniProtKB">
        <authorList>
            <consortium name="RefSeq"/>
        </authorList>
    </citation>
    <scope>IDENTIFICATION</scope>
    <source>
        <tissue evidence="9">Gonads</tissue>
    </source>
</reference>
<dbReference type="GeneID" id="106169098"/>
<feature type="compositionally biased region" description="Low complexity" evidence="6">
    <location>
        <begin position="570"/>
        <end position="583"/>
    </location>
</feature>
<proteinExistence type="predicted"/>
<sequence length="1009" mass="108722">MDHYTELDDRDVTQIERDLGMFGVPTPQTFWREDIPRRSDTSAGLEFQKKRELYLQHIQRGEQPPKYTPYTGFNPEYNASDGRDLDAGNSLVVPVKDLRTRTASSGSGGDTTSMLKQNATGYPFAVDNRSGLPMSSQIAVARAANLGYTSAENGGAYTIGISQQHHQLQQVPPMGASPLNSTQGHLLGRQSTTGTYLYSSSPRTSTGSVGSGGDPNGGSRRGSLVNPPLPPSYDQHRVGGTRGASVSPRSSVSADSKHSSPRTSLVNTALMDRFPSPHSGMINANEKYPSQRSSLSSLGYEHYVTNQTAAESPRHSHSGGSAGSSPLQTMDRKYTNNNDPAALPPAYNDPRHSRIGGGNNTHHHGNNTHHHHVPHGLNHVLHQGIPNHSTPIKLNLASPNTVHPNLLQQQQQQQPHLAGQRVGAGGVQGVAVSAATQTSSQSPVYRNTVAGGAMSPAGSSSSGGQSKVLLHYDVIAPKSPGPSEAEKKLAALTQQLEREMRLSSSGSSSKRSSVSPEPREPPPPYYGPHNTETVPVMANSASAVPQFYTSTAVSYPATTANNYPAPPASPSLSVSSRSSNQKSGLGFQVTPPKSQGLTEAEKKLEVMTSNIEKDLEQHPPGEYYGQCYTCGEMVSGTNDACQAMGNLYHTKCFVCCSCGRTLRGKAFYNVHGKVYCEEDYLYSGFQQTAEKCAICGHLIMEMILQALGKSYHPGCFRCCVCNDCLDGVPFTIDVDNKIYCVIDYHKMYAPKCAACGQVITPVEGTEETVRVVSMDRDYHVDCYCCEDCGLQLTDEPDKRCYPLGEMLLCYGCHLARLNYHPNGLPPATESQLLTFNFNPMVQQPMQGAQPTHFAQPQSEAPQTQLSSAMMSQQKQPLGLQGGVSSQNVRQTLAGGGGVGVVTRTGHPNGHPDSGPQSPASMTSLSSGFSGQYVHNMYTSGQKPEPQAPLRPPPNYYDRHSSTGHFSSDDNHSPPIPPKQYIQNHFDTQRASPQGTGKSGKAQMYQITDL</sequence>